<dbReference type="PANTHER" id="PTHR45751">
    <property type="entry name" value="COPINE FAMILY PROTEIN 1"/>
    <property type="match status" value="1"/>
</dbReference>
<keyword evidence="4" id="KW-1185">Reference proteome</keyword>
<accession>A0AAV8U4N9</accession>
<proteinExistence type="predicted"/>
<organism evidence="3 4">
    <name type="scientific">Erythroxylum novogranatense</name>
    <dbReference type="NCBI Taxonomy" id="1862640"/>
    <lineage>
        <taxon>Eukaryota</taxon>
        <taxon>Viridiplantae</taxon>
        <taxon>Streptophyta</taxon>
        <taxon>Embryophyta</taxon>
        <taxon>Tracheophyta</taxon>
        <taxon>Spermatophyta</taxon>
        <taxon>Magnoliopsida</taxon>
        <taxon>eudicotyledons</taxon>
        <taxon>Gunneridae</taxon>
        <taxon>Pentapetalae</taxon>
        <taxon>rosids</taxon>
        <taxon>fabids</taxon>
        <taxon>Malpighiales</taxon>
        <taxon>Erythroxylaceae</taxon>
        <taxon>Erythroxylum</taxon>
    </lineage>
</organism>
<dbReference type="GO" id="GO:0005634">
    <property type="term" value="C:nucleus"/>
    <property type="evidence" value="ECO:0007669"/>
    <property type="project" value="TreeGrafter"/>
</dbReference>
<dbReference type="GO" id="GO:0004842">
    <property type="term" value="F:ubiquitin-protein transferase activity"/>
    <property type="evidence" value="ECO:0007669"/>
    <property type="project" value="TreeGrafter"/>
</dbReference>
<sequence length="266" mass="31030">MFIIEKTLVAFDEDNLIPCFGFEDVLYHHILSIDTRSRCFSFYPDLRFCNGFEEVLRRYKEIVPHLRLAGPTYFAPIVEMEMTIIKQSGGQYHVLVIITDGKFSLGMFAFNSFSSFYCMRFLNLFFFFCDLSKLLLSIILVRVRDGPWDTMKEFDGNIPIREFVFTFFSSFLFMNFTEIMSKNFNKGNVLNRVPLPPPLFGESSSSGSKLYHSSSTFNFFFEAYNELVSYLYVVFITCLFKRLIQIYVIFLLICLISLTTRKSAIG</sequence>
<dbReference type="Proteomes" id="UP001159364">
    <property type="component" value="Linkage Group LG02"/>
</dbReference>
<evidence type="ECO:0000313" key="3">
    <source>
        <dbReference type="EMBL" id="KAJ8772863.1"/>
    </source>
</evidence>
<feature type="transmembrane region" description="Helical" evidence="1">
    <location>
        <begin position="163"/>
        <end position="181"/>
    </location>
</feature>
<name>A0AAV8U4N9_9ROSI</name>
<gene>
    <name evidence="3" type="ORF">K2173_028040</name>
</gene>
<dbReference type="InterPro" id="IPR010734">
    <property type="entry name" value="Copine_C"/>
</dbReference>
<dbReference type="InterPro" id="IPR052079">
    <property type="entry name" value="E3_ligase/Copine_domain"/>
</dbReference>
<dbReference type="Pfam" id="PF07002">
    <property type="entry name" value="Copine"/>
    <property type="match status" value="1"/>
</dbReference>
<feature type="domain" description="Copine C-terminal" evidence="2">
    <location>
        <begin position="2"/>
        <end position="185"/>
    </location>
</feature>
<evidence type="ECO:0000256" key="1">
    <source>
        <dbReference type="SAM" id="Phobius"/>
    </source>
</evidence>
<feature type="transmembrane region" description="Helical" evidence="1">
    <location>
        <begin position="230"/>
        <end position="258"/>
    </location>
</feature>
<dbReference type="EMBL" id="JAIWQS010000002">
    <property type="protein sequence ID" value="KAJ8772863.1"/>
    <property type="molecule type" value="Genomic_DNA"/>
</dbReference>
<comment type="caution">
    <text evidence="3">The sequence shown here is derived from an EMBL/GenBank/DDBJ whole genome shotgun (WGS) entry which is preliminary data.</text>
</comment>
<dbReference type="AlphaFoldDB" id="A0AAV8U4N9"/>
<evidence type="ECO:0000313" key="4">
    <source>
        <dbReference type="Proteomes" id="UP001159364"/>
    </source>
</evidence>
<keyword evidence="1" id="KW-0812">Transmembrane</keyword>
<keyword evidence="1" id="KW-1133">Transmembrane helix</keyword>
<evidence type="ECO:0000259" key="2">
    <source>
        <dbReference type="Pfam" id="PF07002"/>
    </source>
</evidence>
<feature type="transmembrane region" description="Helical" evidence="1">
    <location>
        <begin position="122"/>
        <end position="143"/>
    </location>
</feature>
<dbReference type="InterPro" id="IPR036465">
    <property type="entry name" value="vWFA_dom_sf"/>
</dbReference>
<protein>
    <recommendedName>
        <fullName evidence="2">Copine C-terminal domain-containing protein</fullName>
    </recommendedName>
</protein>
<dbReference type="PANTHER" id="PTHR45751:SF29">
    <property type="entry name" value="E3 UBIQUITIN-PROTEIN LIGASE RGLG2"/>
    <property type="match status" value="1"/>
</dbReference>
<feature type="transmembrane region" description="Helical" evidence="1">
    <location>
        <begin position="92"/>
        <end position="110"/>
    </location>
</feature>
<dbReference type="SUPFAM" id="SSF53300">
    <property type="entry name" value="vWA-like"/>
    <property type="match status" value="1"/>
</dbReference>
<dbReference type="GO" id="GO:0016567">
    <property type="term" value="P:protein ubiquitination"/>
    <property type="evidence" value="ECO:0007669"/>
    <property type="project" value="TreeGrafter"/>
</dbReference>
<keyword evidence="1" id="KW-0472">Membrane</keyword>
<reference evidence="3 4" key="1">
    <citation type="submission" date="2021-09" db="EMBL/GenBank/DDBJ databases">
        <title>Genomic insights and catalytic innovation underlie evolution of tropane alkaloids biosynthesis.</title>
        <authorList>
            <person name="Wang Y.-J."/>
            <person name="Tian T."/>
            <person name="Huang J.-P."/>
            <person name="Huang S.-X."/>
        </authorList>
    </citation>
    <scope>NUCLEOTIDE SEQUENCE [LARGE SCALE GENOMIC DNA]</scope>
    <source>
        <strain evidence="3">KIB-2018</strain>
        <tissue evidence="3">Leaf</tissue>
    </source>
</reference>